<protein>
    <submittedName>
        <fullName evidence="1">YecA family protein</fullName>
    </submittedName>
</protein>
<evidence type="ECO:0000313" key="2">
    <source>
        <dbReference type="Proteomes" id="UP000307217"/>
    </source>
</evidence>
<dbReference type="AlphaFoldDB" id="A0A5S3V5I7"/>
<dbReference type="EMBL" id="PNBX01000078">
    <property type="protein sequence ID" value="TMO66344.1"/>
    <property type="molecule type" value="Genomic_DNA"/>
</dbReference>
<dbReference type="InterPro" id="IPR036255">
    <property type="entry name" value="YgfB-like_sf"/>
</dbReference>
<organism evidence="1 2">
    <name type="scientific">Pseudoalteromonas aurantia</name>
    <dbReference type="NCBI Taxonomy" id="43654"/>
    <lineage>
        <taxon>Bacteria</taxon>
        <taxon>Pseudomonadati</taxon>
        <taxon>Pseudomonadota</taxon>
        <taxon>Gammaproteobacteria</taxon>
        <taxon>Alteromonadales</taxon>
        <taxon>Pseudoalteromonadaceae</taxon>
        <taxon>Pseudoalteromonas</taxon>
    </lineage>
</organism>
<accession>A0A5S3V5I7</accession>
<dbReference type="InterPro" id="IPR011978">
    <property type="entry name" value="YgfB-like"/>
</dbReference>
<gene>
    <name evidence="1" type="ORF">CWC19_16635</name>
</gene>
<sequence>MNELEFSYTEAHQRVLTEYLLGRKGAFNLAQVSGYLFAQICSPDAVEVEQWIAIITADDNALAEDVMFAFMAFHHDISERVYTEQYRLEWDKKSSYTCRHHWSQGFLVGTEPYYEKLLNAQALPDELKQALQMATEQLSFFSLAESQVREYCQKTGAVPMEFIAQQVELASEFANGYAQLIEAAALSSGLYDAESDF</sequence>
<reference evidence="1 2" key="1">
    <citation type="submission" date="2018-01" db="EMBL/GenBank/DDBJ databases">
        <authorList>
            <person name="Paulsen S."/>
            <person name="Gram L.K."/>
        </authorList>
    </citation>
    <scope>NUCLEOTIDE SEQUENCE [LARGE SCALE GENOMIC DNA]</scope>
    <source>
        <strain evidence="1 2">S3790</strain>
    </source>
</reference>
<dbReference type="Proteomes" id="UP000307217">
    <property type="component" value="Unassembled WGS sequence"/>
</dbReference>
<reference evidence="2" key="2">
    <citation type="submission" date="2019-06" db="EMBL/GenBank/DDBJ databases">
        <title>Co-occurence of chitin degradation, pigmentation and bioactivity in marine Pseudoalteromonas.</title>
        <authorList>
            <person name="Sonnenschein E.C."/>
            <person name="Bech P.K."/>
        </authorList>
    </citation>
    <scope>NUCLEOTIDE SEQUENCE [LARGE SCALE GENOMIC DNA]</scope>
    <source>
        <strain evidence="2">S3790</strain>
    </source>
</reference>
<name>A0A5S3V5I7_9GAMM</name>
<proteinExistence type="predicted"/>
<dbReference type="Pfam" id="PF03695">
    <property type="entry name" value="UPF0149"/>
    <property type="match status" value="1"/>
</dbReference>
<evidence type="ECO:0000313" key="1">
    <source>
        <dbReference type="EMBL" id="TMO66344.1"/>
    </source>
</evidence>
<dbReference type="OrthoDB" id="570299at2"/>
<comment type="caution">
    <text evidence="1">The sequence shown here is derived from an EMBL/GenBank/DDBJ whole genome shotgun (WGS) entry which is preliminary data.</text>
</comment>
<dbReference type="SUPFAM" id="SSF101327">
    <property type="entry name" value="YgfB-like"/>
    <property type="match status" value="1"/>
</dbReference>